<keyword evidence="2" id="KW-1185">Reference proteome</keyword>
<organism evidence="1 2">
    <name type="scientific">Penicillium chermesinum</name>
    <dbReference type="NCBI Taxonomy" id="63820"/>
    <lineage>
        <taxon>Eukaryota</taxon>
        <taxon>Fungi</taxon>
        <taxon>Dikarya</taxon>
        <taxon>Ascomycota</taxon>
        <taxon>Pezizomycotina</taxon>
        <taxon>Eurotiomycetes</taxon>
        <taxon>Eurotiomycetidae</taxon>
        <taxon>Eurotiales</taxon>
        <taxon>Aspergillaceae</taxon>
        <taxon>Penicillium</taxon>
    </lineage>
</organism>
<accession>A0A9W9TYE2</accession>
<sequence length="199" mass="22452">MLPDDLYSKLAEGAESTKAASAMESLSEKTPLKIGDTVYKLDVSKIPYLAAFVKFQRLSRPGDDLDLVHGDIALFDVALKGLESGYRQCFRCLRGNISQYHTLCETYDFLRVDVLRGQSIDTIFADLKACKTDYKFDYQRPRAVKGDKTQARDAAFRLLFLIIRGKFSDEKKDPAKVYNAVLFIVSHSATFKPATRFVV</sequence>
<comment type="caution">
    <text evidence="1">The sequence shown here is derived from an EMBL/GenBank/DDBJ whole genome shotgun (WGS) entry which is preliminary data.</text>
</comment>
<gene>
    <name evidence="1" type="ORF">N7468_002865</name>
</gene>
<dbReference type="Proteomes" id="UP001150941">
    <property type="component" value="Unassembled WGS sequence"/>
</dbReference>
<protein>
    <submittedName>
        <fullName evidence="1">Uncharacterized protein</fullName>
    </submittedName>
</protein>
<name>A0A9W9TYE2_9EURO</name>
<proteinExistence type="predicted"/>
<dbReference type="OrthoDB" id="5393654at2759"/>
<evidence type="ECO:0000313" key="2">
    <source>
        <dbReference type="Proteomes" id="UP001150941"/>
    </source>
</evidence>
<dbReference type="RefSeq" id="XP_058335303.1">
    <property type="nucleotide sequence ID" value="XM_058472162.1"/>
</dbReference>
<evidence type="ECO:0000313" key="1">
    <source>
        <dbReference type="EMBL" id="KAJ5247882.1"/>
    </source>
</evidence>
<dbReference type="AlphaFoldDB" id="A0A9W9TYE2"/>
<dbReference type="GeneID" id="83199465"/>
<dbReference type="EMBL" id="JAPQKS010000002">
    <property type="protein sequence ID" value="KAJ5247882.1"/>
    <property type="molecule type" value="Genomic_DNA"/>
</dbReference>
<reference evidence="1" key="1">
    <citation type="submission" date="2022-11" db="EMBL/GenBank/DDBJ databases">
        <authorList>
            <person name="Petersen C."/>
        </authorList>
    </citation>
    <scope>NUCLEOTIDE SEQUENCE</scope>
    <source>
        <strain evidence="1">IBT 19713</strain>
    </source>
</reference>
<reference evidence="1" key="2">
    <citation type="journal article" date="2023" name="IMA Fungus">
        <title>Comparative genomic study of the Penicillium genus elucidates a diverse pangenome and 15 lateral gene transfer events.</title>
        <authorList>
            <person name="Petersen C."/>
            <person name="Sorensen T."/>
            <person name="Nielsen M.R."/>
            <person name="Sondergaard T.E."/>
            <person name="Sorensen J.L."/>
            <person name="Fitzpatrick D.A."/>
            <person name="Frisvad J.C."/>
            <person name="Nielsen K.L."/>
        </authorList>
    </citation>
    <scope>NUCLEOTIDE SEQUENCE</scope>
    <source>
        <strain evidence="1">IBT 19713</strain>
    </source>
</reference>